<evidence type="ECO:0000313" key="2">
    <source>
        <dbReference type="EMBL" id="GBN58458.1"/>
    </source>
</evidence>
<dbReference type="AlphaFoldDB" id="A0A4Y2Q4Q5"/>
<evidence type="ECO:0000313" key="3">
    <source>
        <dbReference type="Proteomes" id="UP000499080"/>
    </source>
</evidence>
<keyword evidence="3" id="KW-1185">Reference proteome</keyword>
<accession>A0A4Y2Q4Q5</accession>
<gene>
    <name evidence="1" type="ORF">AVEN_192428_1</name>
    <name evidence="2" type="ORF">AVEN_81202_1</name>
</gene>
<organism evidence="1 3">
    <name type="scientific">Araneus ventricosus</name>
    <name type="common">Orbweaver spider</name>
    <name type="synonym">Epeira ventricosa</name>
    <dbReference type="NCBI Taxonomy" id="182803"/>
    <lineage>
        <taxon>Eukaryota</taxon>
        <taxon>Metazoa</taxon>
        <taxon>Ecdysozoa</taxon>
        <taxon>Arthropoda</taxon>
        <taxon>Chelicerata</taxon>
        <taxon>Arachnida</taxon>
        <taxon>Araneae</taxon>
        <taxon>Araneomorphae</taxon>
        <taxon>Entelegynae</taxon>
        <taxon>Araneoidea</taxon>
        <taxon>Araneidae</taxon>
        <taxon>Araneus</taxon>
    </lineage>
</organism>
<sequence>MKTIKSLISNEKIAENMLETENIHLFKQITTIQDIIREDVDKIQQNQLLTKMWMEEQVQNIGRSFISRSESAPDPMISLANADILTNLQILQSTLQGLRRMADTLQSSINIVKANLTDLANVTRSISKYEKESLVNKSYLQSSLLTLADEKADPFVTGFSSPLKGKPIQKFLTLEDSDFLLQLPALNKLSIKEN</sequence>
<evidence type="ECO:0000313" key="1">
    <source>
        <dbReference type="EMBL" id="GBN58441.1"/>
    </source>
</evidence>
<reference evidence="1 3" key="1">
    <citation type="journal article" date="2019" name="Sci. Rep.">
        <title>Orb-weaving spider Araneus ventricosus genome elucidates the spidroin gene catalogue.</title>
        <authorList>
            <person name="Kono N."/>
            <person name="Nakamura H."/>
            <person name="Ohtoshi R."/>
            <person name="Moran D.A.P."/>
            <person name="Shinohara A."/>
            <person name="Yoshida Y."/>
            <person name="Fujiwara M."/>
            <person name="Mori M."/>
            <person name="Tomita M."/>
            <person name="Arakawa K."/>
        </authorList>
    </citation>
    <scope>NUCLEOTIDE SEQUENCE [LARGE SCALE GENOMIC DNA]</scope>
</reference>
<dbReference type="OrthoDB" id="6412199at2759"/>
<protein>
    <submittedName>
        <fullName evidence="1">Uncharacterized protein</fullName>
    </submittedName>
</protein>
<proteinExistence type="predicted"/>
<name>A0A4Y2Q4Q5_ARAVE</name>
<dbReference type="EMBL" id="BGPR01012934">
    <property type="protein sequence ID" value="GBN58458.1"/>
    <property type="molecule type" value="Genomic_DNA"/>
</dbReference>
<comment type="caution">
    <text evidence="1">The sequence shown here is derived from an EMBL/GenBank/DDBJ whole genome shotgun (WGS) entry which is preliminary data.</text>
</comment>
<dbReference type="EMBL" id="BGPR01012929">
    <property type="protein sequence ID" value="GBN58441.1"/>
    <property type="molecule type" value="Genomic_DNA"/>
</dbReference>
<dbReference type="Proteomes" id="UP000499080">
    <property type="component" value="Unassembled WGS sequence"/>
</dbReference>